<comment type="caution">
    <text evidence="2">The sequence shown here is derived from an EMBL/GenBank/DDBJ whole genome shotgun (WGS) entry which is preliminary data.</text>
</comment>
<feature type="transmembrane region" description="Helical" evidence="1">
    <location>
        <begin position="7"/>
        <end position="28"/>
    </location>
</feature>
<proteinExistence type="predicted"/>
<evidence type="ECO:0000313" key="3">
    <source>
        <dbReference type="Proteomes" id="UP001501323"/>
    </source>
</evidence>
<organism evidence="2 3">
    <name type="scientific">Luteimonas vadosa</name>
    <dbReference type="NCBI Taxonomy" id="1165507"/>
    <lineage>
        <taxon>Bacteria</taxon>
        <taxon>Pseudomonadati</taxon>
        <taxon>Pseudomonadota</taxon>
        <taxon>Gammaproteobacteria</taxon>
        <taxon>Lysobacterales</taxon>
        <taxon>Lysobacteraceae</taxon>
        <taxon>Luteimonas</taxon>
    </lineage>
</organism>
<protein>
    <submittedName>
        <fullName evidence="2">Uncharacterized protein</fullName>
    </submittedName>
</protein>
<gene>
    <name evidence="2" type="ORF">GCM10023332_03630</name>
</gene>
<dbReference type="PROSITE" id="PS51257">
    <property type="entry name" value="PROKAR_LIPOPROTEIN"/>
    <property type="match status" value="1"/>
</dbReference>
<evidence type="ECO:0000256" key="1">
    <source>
        <dbReference type="SAM" id="Phobius"/>
    </source>
</evidence>
<dbReference type="EMBL" id="BAABJY010000001">
    <property type="protein sequence ID" value="GAA4855290.1"/>
    <property type="molecule type" value="Genomic_DNA"/>
</dbReference>
<dbReference type="RefSeq" id="WP_345293790.1">
    <property type="nucleotide sequence ID" value="NZ_BAABJY010000001.1"/>
</dbReference>
<feature type="transmembrane region" description="Helical" evidence="1">
    <location>
        <begin position="48"/>
        <end position="69"/>
    </location>
</feature>
<keyword evidence="1" id="KW-0472">Membrane</keyword>
<sequence>MLMLSRLVRNCCLLAGAIGAVACLWALVDPSILPVFVERDAFAPPSPRWRAALGLVFSLALLGYGTGVLRHRELP</sequence>
<evidence type="ECO:0000313" key="2">
    <source>
        <dbReference type="EMBL" id="GAA4855290.1"/>
    </source>
</evidence>
<dbReference type="Proteomes" id="UP001501323">
    <property type="component" value="Unassembled WGS sequence"/>
</dbReference>
<name>A0ABP9DT51_9GAMM</name>
<keyword evidence="1" id="KW-1133">Transmembrane helix</keyword>
<accession>A0ABP9DT51</accession>
<keyword evidence="1" id="KW-0812">Transmembrane</keyword>
<keyword evidence="3" id="KW-1185">Reference proteome</keyword>
<reference evidence="3" key="1">
    <citation type="journal article" date="2019" name="Int. J. Syst. Evol. Microbiol.">
        <title>The Global Catalogue of Microorganisms (GCM) 10K type strain sequencing project: providing services to taxonomists for standard genome sequencing and annotation.</title>
        <authorList>
            <consortium name="The Broad Institute Genomics Platform"/>
            <consortium name="The Broad Institute Genome Sequencing Center for Infectious Disease"/>
            <person name="Wu L."/>
            <person name="Ma J."/>
        </authorList>
    </citation>
    <scope>NUCLEOTIDE SEQUENCE [LARGE SCALE GENOMIC DNA]</scope>
    <source>
        <strain evidence="3">JCM 18392</strain>
    </source>
</reference>